<proteinExistence type="predicted"/>
<organism evidence="2 3">
    <name type="scientific">Hortaea werneckii</name>
    <name type="common">Black yeast</name>
    <name type="synonym">Cladosporium werneckii</name>
    <dbReference type="NCBI Taxonomy" id="91943"/>
    <lineage>
        <taxon>Eukaryota</taxon>
        <taxon>Fungi</taxon>
        <taxon>Dikarya</taxon>
        <taxon>Ascomycota</taxon>
        <taxon>Pezizomycotina</taxon>
        <taxon>Dothideomycetes</taxon>
        <taxon>Dothideomycetidae</taxon>
        <taxon>Mycosphaerellales</taxon>
        <taxon>Teratosphaeriaceae</taxon>
        <taxon>Hortaea</taxon>
    </lineage>
</organism>
<protein>
    <submittedName>
        <fullName evidence="2">Uncharacterized protein</fullName>
    </submittedName>
</protein>
<gene>
    <name evidence="2" type="ORF">D0860_04483</name>
</gene>
<feature type="region of interest" description="Disordered" evidence="1">
    <location>
        <begin position="228"/>
        <end position="249"/>
    </location>
</feature>
<name>A0A3M7H788_HORWE</name>
<reference evidence="2 3" key="1">
    <citation type="journal article" date="2018" name="BMC Genomics">
        <title>Genomic evidence for intraspecific hybridization in a clonal and extremely halotolerant yeast.</title>
        <authorList>
            <person name="Gostincar C."/>
            <person name="Stajich J.E."/>
            <person name="Zupancic J."/>
            <person name="Zalar P."/>
            <person name="Gunde-Cimerman N."/>
        </authorList>
    </citation>
    <scope>NUCLEOTIDE SEQUENCE [LARGE SCALE GENOMIC DNA]</scope>
    <source>
        <strain evidence="2 3">EXF-562</strain>
    </source>
</reference>
<sequence length="263" mass="30076">MSAEGSVPVDVFHKYCAELSVPRLITTWSIDMSKQQLMNILSNRGYRFDLHQFSTDQLLQLLRESDILCDQVRKDGTDPKGESNTTAGILNEKGNNSEQHTQRPGPGAPEMQVQPESNISSPRDSPEDELVSAEREGEDTFQYRPDPAERHGAAERGKRKSDPDEEVQFESNTEHEKKKQKGETEFVDKKIWKKMADTTGEYIEVVGPMKEVLQRVKEIHQEDQEQLATMMHWGRPVKPQSKTNLEKEKEEIDEIEALLAELQ</sequence>
<accession>A0A3M7H788</accession>
<dbReference type="EMBL" id="QWIS01000080">
    <property type="protein sequence ID" value="RMZ08945.1"/>
    <property type="molecule type" value="Genomic_DNA"/>
</dbReference>
<evidence type="ECO:0000313" key="2">
    <source>
        <dbReference type="EMBL" id="RMZ08945.1"/>
    </source>
</evidence>
<evidence type="ECO:0000256" key="1">
    <source>
        <dbReference type="SAM" id="MobiDB-lite"/>
    </source>
</evidence>
<dbReference type="VEuPathDB" id="FungiDB:BTJ68_15137"/>
<dbReference type="AlphaFoldDB" id="A0A3M7H788"/>
<feature type="region of interest" description="Disordered" evidence="1">
    <location>
        <begin position="73"/>
        <end position="184"/>
    </location>
</feature>
<feature type="compositionally biased region" description="Basic and acidic residues" evidence="1">
    <location>
        <begin position="172"/>
        <end position="184"/>
    </location>
</feature>
<evidence type="ECO:0000313" key="3">
    <source>
        <dbReference type="Proteomes" id="UP000280598"/>
    </source>
</evidence>
<dbReference type="Proteomes" id="UP000280598">
    <property type="component" value="Unassembled WGS sequence"/>
</dbReference>
<feature type="compositionally biased region" description="Polar residues" evidence="1">
    <location>
        <begin position="82"/>
        <end position="99"/>
    </location>
</feature>
<feature type="compositionally biased region" description="Polar residues" evidence="1">
    <location>
        <begin position="114"/>
        <end position="123"/>
    </location>
</feature>
<feature type="compositionally biased region" description="Basic and acidic residues" evidence="1">
    <location>
        <begin position="146"/>
        <end position="162"/>
    </location>
</feature>
<comment type="caution">
    <text evidence="2">The sequence shown here is derived from an EMBL/GenBank/DDBJ whole genome shotgun (WGS) entry which is preliminary data.</text>
</comment>
<feature type="compositionally biased region" description="Acidic residues" evidence="1">
    <location>
        <begin position="126"/>
        <end position="139"/>
    </location>
</feature>